<evidence type="ECO:0000256" key="3">
    <source>
        <dbReference type="ARBA" id="ARBA00022989"/>
    </source>
</evidence>
<dbReference type="InterPro" id="IPR007016">
    <property type="entry name" value="O-antigen_ligase-rel_domated"/>
</dbReference>
<evidence type="ECO:0000256" key="5">
    <source>
        <dbReference type="SAM" id="Phobius"/>
    </source>
</evidence>
<feature type="transmembrane region" description="Helical" evidence="5">
    <location>
        <begin position="293"/>
        <end position="311"/>
    </location>
</feature>
<feature type="transmembrane region" description="Helical" evidence="5">
    <location>
        <begin position="105"/>
        <end position="125"/>
    </location>
</feature>
<keyword evidence="3 5" id="KW-1133">Transmembrane helix</keyword>
<feature type="transmembrane region" description="Helical" evidence="5">
    <location>
        <begin position="188"/>
        <end position="210"/>
    </location>
</feature>
<feature type="transmembrane region" description="Helical" evidence="5">
    <location>
        <begin position="21"/>
        <end position="38"/>
    </location>
</feature>
<feature type="transmembrane region" description="Helical" evidence="5">
    <location>
        <begin position="320"/>
        <end position="341"/>
    </location>
</feature>
<comment type="caution">
    <text evidence="7">The sequence shown here is derived from an EMBL/GenBank/DDBJ whole genome shotgun (WGS) entry which is preliminary data.</text>
</comment>
<organism evidence="7 8">
    <name type="scientific">Thalassobacterium maritimum</name>
    <dbReference type="NCBI Taxonomy" id="3041265"/>
    <lineage>
        <taxon>Bacteria</taxon>
        <taxon>Pseudomonadati</taxon>
        <taxon>Verrucomicrobiota</taxon>
        <taxon>Opitutia</taxon>
        <taxon>Puniceicoccales</taxon>
        <taxon>Coraliomargaritaceae</taxon>
        <taxon>Thalassobacterium</taxon>
    </lineage>
</organism>
<feature type="transmembrane region" description="Helical" evidence="5">
    <location>
        <begin position="44"/>
        <end position="64"/>
    </location>
</feature>
<dbReference type="PANTHER" id="PTHR37422:SF13">
    <property type="entry name" value="LIPOPOLYSACCHARIDE BIOSYNTHESIS PROTEIN PA4999-RELATED"/>
    <property type="match status" value="1"/>
</dbReference>
<feature type="transmembrane region" description="Helical" evidence="5">
    <location>
        <begin position="487"/>
        <end position="505"/>
    </location>
</feature>
<comment type="subcellular location">
    <subcellularLocation>
        <location evidence="1">Membrane</location>
        <topology evidence="1">Multi-pass membrane protein</topology>
    </subcellularLocation>
</comment>
<evidence type="ECO:0000256" key="1">
    <source>
        <dbReference type="ARBA" id="ARBA00004141"/>
    </source>
</evidence>
<keyword evidence="8" id="KW-1185">Reference proteome</keyword>
<evidence type="ECO:0000313" key="7">
    <source>
        <dbReference type="EMBL" id="MDQ8209168.1"/>
    </source>
</evidence>
<feature type="transmembrane region" description="Helical" evidence="5">
    <location>
        <begin position="160"/>
        <end position="181"/>
    </location>
</feature>
<dbReference type="GO" id="GO:0016874">
    <property type="term" value="F:ligase activity"/>
    <property type="evidence" value="ECO:0007669"/>
    <property type="project" value="UniProtKB-KW"/>
</dbReference>
<name>A0ABU1AYC8_9BACT</name>
<dbReference type="EMBL" id="JARXHW010000054">
    <property type="protein sequence ID" value="MDQ8209168.1"/>
    <property type="molecule type" value="Genomic_DNA"/>
</dbReference>
<protein>
    <submittedName>
        <fullName evidence="7">O-antigen ligase family protein</fullName>
    </submittedName>
</protein>
<reference evidence="7 8" key="1">
    <citation type="submission" date="2023-04" db="EMBL/GenBank/DDBJ databases">
        <title>A novel bacteria isolated from coastal sediment.</title>
        <authorList>
            <person name="Liu X.-J."/>
            <person name="Du Z.-J."/>
        </authorList>
    </citation>
    <scope>NUCLEOTIDE SEQUENCE [LARGE SCALE GENOMIC DNA]</scope>
    <source>
        <strain evidence="7 8">SDUM461003</strain>
    </source>
</reference>
<evidence type="ECO:0000256" key="2">
    <source>
        <dbReference type="ARBA" id="ARBA00022692"/>
    </source>
</evidence>
<keyword evidence="2 5" id="KW-0812">Transmembrane</keyword>
<sequence>MKPSSVSVKRSQAQPISRREWLVACSGGLTLAFTAWGLGGVEMWTLHVLLAGGLFTFICALAPWPSRQSESMQQTGGAPVKRFLGAAFNYLLNVSAAKRLLRFPFFWLSFIFLLYLLIGACNPSAEIVRDERGWWVEAMPATIALWLPTSVQSDYQPMNAWRVLVSFTASFSLVWGLWAGLTRRKTTLLVLWCLLLSGGGMAMVAILQHLTEAKEVLWTFSSSNENFWGSFFYRNQGAAYLNLVLVVAAFLFFYHAIKTRQHLRSGGPHFLCLFLFLVTAISVGSALSRGGIVFGLVLCLAFAGLLVIYGVQALFHSRSFLLGAFTFAGLLAAGYGAFLYIDLQAIEERFGDVEQSLESGGHNTRAISTRATWDMAQDRLRLGWGAGSFRYIFPMYQREYPDIYYAYYHSKSRKWFGRKSFRYAHNDLVQFVAEYGIVGTSLVFGGILLLLLQAFFSSRGQLFAVLILLAGAVQAFGHAFFDFIFNSPAYWMAFLGLLVAATKLLRLESAKKSQRRSQNC</sequence>
<dbReference type="InterPro" id="IPR051533">
    <property type="entry name" value="WaaL-like"/>
</dbReference>
<gene>
    <name evidence="7" type="ORF">QEH52_16700</name>
</gene>
<dbReference type="Proteomes" id="UP001225316">
    <property type="component" value="Unassembled WGS sequence"/>
</dbReference>
<dbReference type="PANTHER" id="PTHR37422">
    <property type="entry name" value="TEICHURONIC ACID BIOSYNTHESIS PROTEIN TUAE"/>
    <property type="match status" value="1"/>
</dbReference>
<keyword evidence="4 5" id="KW-0472">Membrane</keyword>
<proteinExistence type="predicted"/>
<feature type="transmembrane region" description="Helical" evidence="5">
    <location>
        <begin position="462"/>
        <end position="481"/>
    </location>
</feature>
<feature type="domain" description="O-antigen ligase-related" evidence="6">
    <location>
        <begin position="275"/>
        <end position="443"/>
    </location>
</feature>
<accession>A0ABU1AYC8</accession>
<dbReference type="Pfam" id="PF04932">
    <property type="entry name" value="Wzy_C"/>
    <property type="match status" value="1"/>
</dbReference>
<keyword evidence="7" id="KW-0436">Ligase</keyword>
<feature type="transmembrane region" description="Helical" evidence="5">
    <location>
        <begin position="269"/>
        <end position="287"/>
    </location>
</feature>
<dbReference type="RefSeq" id="WP_308952003.1">
    <property type="nucleotide sequence ID" value="NZ_JARXHW010000054.1"/>
</dbReference>
<evidence type="ECO:0000259" key="6">
    <source>
        <dbReference type="Pfam" id="PF04932"/>
    </source>
</evidence>
<evidence type="ECO:0000313" key="8">
    <source>
        <dbReference type="Proteomes" id="UP001225316"/>
    </source>
</evidence>
<evidence type="ECO:0000256" key="4">
    <source>
        <dbReference type="ARBA" id="ARBA00023136"/>
    </source>
</evidence>
<feature type="transmembrane region" description="Helical" evidence="5">
    <location>
        <begin position="237"/>
        <end position="257"/>
    </location>
</feature>
<feature type="transmembrane region" description="Helical" evidence="5">
    <location>
        <begin position="435"/>
        <end position="455"/>
    </location>
</feature>